<dbReference type="SUPFAM" id="SSF53756">
    <property type="entry name" value="UDP-Glycosyltransferase/glycogen phosphorylase"/>
    <property type="match status" value="1"/>
</dbReference>
<keyword evidence="2" id="KW-0808">Transferase</keyword>
<dbReference type="RefSeq" id="WP_221422112.1">
    <property type="nucleotide sequence ID" value="NZ_CP081297.1"/>
</dbReference>
<proteinExistence type="predicted"/>
<evidence type="ECO:0000256" key="2">
    <source>
        <dbReference type="ARBA" id="ARBA00022679"/>
    </source>
</evidence>
<accession>A0ABX8ZH17</accession>
<name>A0ABX8ZH17_9SPHN</name>
<evidence type="ECO:0000259" key="3">
    <source>
        <dbReference type="Pfam" id="PF00534"/>
    </source>
</evidence>
<dbReference type="Pfam" id="PF00534">
    <property type="entry name" value="Glycos_transf_1"/>
    <property type="match status" value="1"/>
</dbReference>
<keyword evidence="1" id="KW-0328">Glycosyltransferase</keyword>
<feature type="domain" description="Glycosyl transferase family 1" evidence="3">
    <location>
        <begin position="231"/>
        <end position="368"/>
    </location>
</feature>
<dbReference type="CDD" id="cd03801">
    <property type="entry name" value="GT4_PimA-like"/>
    <property type="match status" value="1"/>
</dbReference>
<feature type="domain" description="Glycosyltransferase subfamily 4-like N-terminal" evidence="4">
    <location>
        <begin position="17"/>
        <end position="223"/>
    </location>
</feature>
<dbReference type="Gene3D" id="3.40.50.2000">
    <property type="entry name" value="Glycogen Phosphorylase B"/>
    <property type="match status" value="2"/>
</dbReference>
<dbReference type="PANTHER" id="PTHR12526:SF510">
    <property type="entry name" value="D-INOSITOL 3-PHOSPHATE GLYCOSYLTRANSFERASE"/>
    <property type="match status" value="1"/>
</dbReference>
<evidence type="ECO:0000259" key="4">
    <source>
        <dbReference type="Pfam" id="PF13439"/>
    </source>
</evidence>
<dbReference type="Proteomes" id="UP000824280">
    <property type="component" value="Chromosome"/>
</dbReference>
<evidence type="ECO:0000256" key="1">
    <source>
        <dbReference type="ARBA" id="ARBA00022676"/>
    </source>
</evidence>
<reference evidence="5 6" key="1">
    <citation type="submission" date="2021-08" db="EMBL/GenBank/DDBJ databases">
        <title>Comparative Genomics Analysis of the Genus Qipengyuania Reveals Extensive Genetic Diversity and Metabolic Versatility, Including the Description of Fifteen Novel Species.</title>
        <authorList>
            <person name="Liu Y."/>
        </authorList>
    </citation>
    <scope>NUCLEOTIDE SEQUENCE [LARGE SCALE GENOMIC DNA]</scope>
    <source>
        <strain evidence="5 6">1XM2-8</strain>
    </source>
</reference>
<dbReference type="Pfam" id="PF13439">
    <property type="entry name" value="Glyco_transf_4"/>
    <property type="match status" value="1"/>
</dbReference>
<dbReference type="PANTHER" id="PTHR12526">
    <property type="entry name" value="GLYCOSYLTRANSFERASE"/>
    <property type="match status" value="1"/>
</dbReference>
<evidence type="ECO:0000313" key="6">
    <source>
        <dbReference type="Proteomes" id="UP000824280"/>
    </source>
</evidence>
<dbReference type="InterPro" id="IPR001296">
    <property type="entry name" value="Glyco_trans_1"/>
</dbReference>
<dbReference type="EMBL" id="CP081297">
    <property type="protein sequence ID" value="QZD86568.1"/>
    <property type="molecule type" value="Genomic_DNA"/>
</dbReference>
<organism evidence="5 6">
    <name type="scientific">Qipengyuania psychrotolerans</name>
    <dbReference type="NCBI Taxonomy" id="2867238"/>
    <lineage>
        <taxon>Bacteria</taxon>
        <taxon>Pseudomonadati</taxon>
        <taxon>Pseudomonadota</taxon>
        <taxon>Alphaproteobacteria</taxon>
        <taxon>Sphingomonadales</taxon>
        <taxon>Erythrobacteraceae</taxon>
        <taxon>Qipengyuania</taxon>
    </lineage>
</organism>
<protein>
    <submittedName>
        <fullName evidence="5">Glycosyltransferase family 4 protein</fullName>
    </submittedName>
</protein>
<keyword evidence="6" id="KW-1185">Reference proteome</keyword>
<evidence type="ECO:0000313" key="5">
    <source>
        <dbReference type="EMBL" id="QZD86568.1"/>
    </source>
</evidence>
<dbReference type="InterPro" id="IPR028098">
    <property type="entry name" value="Glyco_trans_4-like_N"/>
</dbReference>
<sequence length="425" mass="46907">MTPARIVIINDSTNATGGATSLALKSAQLLSDAGHQVTFVTGDEGSRDNLPDTVDVAALGGKSLLDLPMRQRIPKGLYNLQASRFVSRVISELDSPDVVYHLHGWAQTLSPSILAPLRKVQDRLVIHAHDFFHACPNGTYFNFQTESVCHLKPLSSQCLRTNCDKRSASQKAFRTVRMLIKNQILDMGNTRALVAVIHPFMTDWMARAGIDDAQVRVVRNPVQPFRTDRVKAEANSDLFFIGRLEPEKGAELAAQAARSAGRRLRVIGEGSERKRLEAQYPECVWEGWRSHAEIAQLIVHARGLIMPSRLPEPFGLVSLEAIHSGVPLIAFADSFVAREAADLGCAFVASERRPEALAAAVRALDEDHVVERASKVAFTQARDLSNSPEQWRDQLLSLYGELLISSHAAYSRQPVPPKQELGWTD</sequence>
<gene>
    <name evidence="5" type="ORF">K3166_10105</name>
</gene>